<name>A0AAV9C4H1_ACOCL</name>
<dbReference type="InterPro" id="IPR052245">
    <property type="entry name" value="Plant_Stress_Dev_TF"/>
</dbReference>
<evidence type="ECO:0008006" key="4">
    <source>
        <dbReference type="Google" id="ProtNLM"/>
    </source>
</evidence>
<keyword evidence="3" id="KW-1185">Reference proteome</keyword>
<dbReference type="EMBL" id="JAUJYO010000021">
    <property type="protein sequence ID" value="KAK1283113.1"/>
    <property type="molecule type" value="Genomic_DNA"/>
</dbReference>
<dbReference type="InterPro" id="IPR001005">
    <property type="entry name" value="SANT/Myb"/>
</dbReference>
<evidence type="ECO:0000256" key="1">
    <source>
        <dbReference type="ARBA" id="ARBA00023125"/>
    </source>
</evidence>
<comment type="caution">
    <text evidence="2">The sequence shown here is derived from an EMBL/GenBank/DDBJ whole genome shotgun (WGS) entry which is preliminary data.</text>
</comment>
<evidence type="ECO:0000313" key="2">
    <source>
        <dbReference type="EMBL" id="KAK1283113.1"/>
    </source>
</evidence>
<organism evidence="2 3">
    <name type="scientific">Acorus calamus</name>
    <name type="common">Sweet flag</name>
    <dbReference type="NCBI Taxonomy" id="4465"/>
    <lineage>
        <taxon>Eukaryota</taxon>
        <taxon>Viridiplantae</taxon>
        <taxon>Streptophyta</taxon>
        <taxon>Embryophyta</taxon>
        <taxon>Tracheophyta</taxon>
        <taxon>Spermatophyta</taxon>
        <taxon>Magnoliopsida</taxon>
        <taxon>Liliopsida</taxon>
        <taxon>Acoraceae</taxon>
        <taxon>Acorus</taxon>
    </lineage>
</organism>
<dbReference type="CDD" id="cd00167">
    <property type="entry name" value="SANT"/>
    <property type="match status" value="1"/>
</dbReference>
<dbReference type="PANTHER" id="PTHR44191:SF62">
    <property type="entry name" value="OS04G0341900 PROTEIN"/>
    <property type="match status" value="1"/>
</dbReference>
<dbReference type="InterPro" id="IPR009057">
    <property type="entry name" value="Homeodomain-like_sf"/>
</dbReference>
<dbReference type="AlphaFoldDB" id="A0AAV9C4H1"/>
<dbReference type="GO" id="GO:0006355">
    <property type="term" value="P:regulation of DNA-templated transcription"/>
    <property type="evidence" value="ECO:0007669"/>
    <property type="project" value="UniProtKB-ARBA"/>
</dbReference>
<dbReference type="GO" id="GO:0003677">
    <property type="term" value="F:DNA binding"/>
    <property type="evidence" value="ECO:0007669"/>
    <property type="project" value="UniProtKB-KW"/>
</dbReference>
<gene>
    <name evidence="2" type="ORF">QJS10_CPB21g01207</name>
</gene>
<keyword evidence="1" id="KW-0238">DNA-binding</keyword>
<accession>A0AAV9C4H1</accession>
<protein>
    <recommendedName>
        <fullName evidence="4">MYB transcription factor</fullName>
    </recommendedName>
</protein>
<dbReference type="Gene3D" id="1.10.10.60">
    <property type="entry name" value="Homeodomain-like"/>
    <property type="match status" value="1"/>
</dbReference>
<dbReference type="SUPFAM" id="SSF46689">
    <property type="entry name" value="Homeodomain-like"/>
    <property type="match status" value="1"/>
</dbReference>
<dbReference type="PANTHER" id="PTHR44191">
    <property type="entry name" value="TRANSCRIPTION FACTOR KUA1"/>
    <property type="match status" value="1"/>
</dbReference>
<reference evidence="2" key="2">
    <citation type="submission" date="2023-06" db="EMBL/GenBank/DDBJ databases">
        <authorList>
            <person name="Ma L."/>
            <person name="Liu K.-W."/>
            <person name="Li Z."/>
            <person name="Hsiao Y.-Y."/>
            <person name="Qi Y."/>
            <person name="Fu T."/>
            <person name="Tang G."/>
            <person name="Zhang D."/>
            <person name="Sun W.-H."/>
            <person name="Liu D.-K."/>
            <person name="Li Y."/>
            <person name="Chen G.-Z."/>
            <person name="Liu X.-D."/>
            <person name="Liao X.-Y."/>
            <person name="Jiang Y.-T."/>
            <person name="Yu X."/>
            <person name="Hao Y."/>
            <person name="Huang J."/>
            <person name="Zhao X.-W."/>
            <person name="Ke S."/>
            <person name="Chen Y.-Y."/>
            <person name="Wu W.-L."/>
            <person name="Hsu J.-L."/>
            <person name="Lin Y.-F."/>
            <person name="Huang M.-D."/>
            <person name="Li C.-Y."/>
            <person name="Huang L."/>
            <person name="Wang Z.-W."/>
            <person name="Zhao X."/>
            <person name="Zhong W.-Y."/>
            <person name="Peng D.-H."/>
            <person name="Ahmad S."/>
            <person name="Lan S."/>
            <person name="Zhang J.-S."/>
            <person name="Tsai W.-C."/>
            <person name="Van De Peer Y."/>
            <person name="Liu Z.-J."/>
        </authorList>
    </citation>
    <scope>NUCLEOTIDE SEQUENCE</scope>
    <source>
        <strain evidence="2">CP</strain>
        <tissue evidence="2">Leaves</tissue>
    </source>
</reference>
<evidence type="ECO:0000313" key="3">
    <source>
        <dbReference type="Proteomes" id="UP001180020"/>
    </source>
</evidence>
<dbReference type="Proteomes" id="UP001180020">
    <property type="component" value="Unassembled WGS sequence"/>
</dbReference>
<sequence>MVKARIARNSIHKIQLADGSFSSDSQVVKDHAVSHFKHLLNRQPQLPCPTLVHSVVLSEKERSSLCDPISKGEIKSALFAQKPLSCPGPDGFSAYFFQLFWPTIKEEFVDALLKAINHTFISLIPKTKLAESFNDFQPISLCNVTFKTITKVMATHLQKGLSRILDDVLDQVRVDKFIHSPLNISHLFFADDLIIFSDASPNTAKMIKDTNIETMQTIFPKEKEFLTIMNPSPTIRASKSLPKLFGVDLSKPPMKRKSKSMIDLNKVPKKRSASVHWTEDEHGRFLEGLQALGRGKWAGIARDYVITRNATQMFISHSLTIIITFHLDQAVCSVTRYPLMETIVVDDDGRV</sequence>
<proteinExistence type="predicted"/>
<reference evidence="2" key="1">
    <citation type="journal article" date="2023" name="Nat. Commun.">
        <title>Diploid and tetraploid genomes of Acorus and the evolution of monocots.</title>
        <authorList>
            <person name="Ma L."/>
            <person name="Liu K.W."/>
            <person name="Li Z."/>
            <person name="Hsiao Y.Y."/>
            <person name="Qi Y."/>
            <person name="Fu T."/>
            <person name="Tang G.D."/>
            <person name="Zhang D."/>
            <person name="Sun W.H."/>
            <person name="Liu D.K."/>
            <person name="Li Y."/>
            <person name="Chen G.Z."/>
            <person name="Liu X.D."/>
            <person name="Liao X.Y."/>
            <person name="Jiang Y.T."/>
            <person name="Yu X."/>
            <person name="Hao Y."/>
            <person name="Huang J."/>
            <person name="Zhao X.W."/>
            <person name="Ke S."/>
            <person name="Chen Y.Y."/>
            <person name="Wu W.L."/>
            <person name="Hsu J.L."/>
            <person name="Lin Y.F."/>
            <person name="Huang M.D."/>
            <person name="Li C.Y."/>
            <person name="Huang L."/>
            <person name="Wang Z.W."/>
            <person name="Zhao X."/>
            <person name="Zhong W.Y."/>
            <person name="Peng D.H."/>
            <person name="Ahmad S."/>
            <person name="Lan S."/>
            <person name="Zhang J.S."/>
            <person name="Tsai W.C."/>
            <person name="Van de Peer Y."/>
            <person name="Liu Z.J."/>
        </authorList>
    </citation>
    <scope>NUCLEOTIDE SEQUENCE</scope>
    <source>
        <strain evidence="2">CP</strain>
    </source>
</reference>